<dbReference type="EMBL" id="JBHUEY010000001">
    <property type="protein sequence ID" value="MFD1782911.1"/>
    <property type="molecule type" value="Genomic_DNA"/>
</dbReference>
<name>A0ABW4MYQ7_9CAUL</name>
<dbReference type="RefSeq" id="WP_377282562.1">
    <property type="nucleotide sequence ID" value="NZ_JBHRSI010000007.1"/>
</dbReference>
<evidence type="ECO:0000313" key="2">
    <source>
        <dbReference type="Proteomes" id="UP001597237"/>
    </source>
</evidence>
<evidence type="ECO:0000313" key="1">
    <source>
        <dbReference type="EMBL" id="MFD1782911.1"/>
    </source>
</evidence>
<dbReference type="Pfam" id="PF19648">
    <property type="entry name" value="DUF6151"/>
    <property type="match status" value="1"/>
</dbReference>
<organism evidence="1 2">
    <name type="scientific">Phenylobacterium terrae</name>
    <dbReference type="NCBI Taxonomy" id="2665495"/>
    <lineage>
        <taxon>Bacteria</taxon>
        <taxon>Pseudomonadati</taxon>
        <taxon>Pseudomonadota</taxon>
        <taxon>Alphaproteobacteria</taxon>
        <taxon>Caulobacterales</taxon>
        <taxon>Caulobacteraceae</taxon>
        <taxon>Phenylobacterium</taxon>
    </lineage>
</organism>
<dbReference type="Proteomes" id="UP001597237">
    <property type="component" value="Unassembled WGS sequence"/>
</dbReference>
<gene>
    <name evidence="1" type="ORF">ACFSC0_05860</name>
</gene>
<accession>A0ABW4MYQ7</accession>
<dbReference type="Gene3D" id="3.90.1590.10">
    <property type="entry name" value="glutathione-dependent formaldehyde- activating enzyme (gfa)"/>
    <property type="match status" value="1"/>
</dbReference>
<dbReference type="InterPro" id="IPR046149">
    <property type="entry name" value="DUF6151"/>
</dbReference>
<reference evidence="2" key="1">
    <citation type="journal article" date="2019" name="Int. J. Syst. Evol. Microbiol.">
        <title>The Global Catalogue of Microorganisms (GCM) 10K type strain sequencing project: providing services to taxonomists for standard genome sequencing and annotation.</title>
        <authorList>
            <consortium name="The Broad Institute Genomics Platform"/>
            <consortium name="The Broad Institute Genome Sequencing Center for Infectious Disease"/>
            <person name="Wu L."/>
            <person name="Ma J."/>
        </authorList>
    </citation>
    <scope>NUCLEOTIDE SEQUENCE [LARGE SCALE GENOMIC DNA]</scope>
    <source>
        <strain evidence="2">DFY28</strain>
    </source>
</reference>
<dbReference type="SUPFAM" id="SSF51316">
    <property type="entry name" value="Mss4-like"/>
    <property type="match status" value="1"/>
</dbReference>
<dbReference type="InterPro" id="IPR011057">
    <property type="entry name" value="Mss4-like_sf"/>
</dbReference>
<sequence length="203" mass="21532">MNHLLQCRCGKLRGEVTDTGGANHAVCYCRSCQAFATFLGRDAEVLDGRGGTTVIQTSPSKLAITGGADQLACLRLTEKGLLRWYAACCRTPIGNTLADPKVSFVGLVHTCLDGAGQPPLEQAFGPVRSVVNTDGARGADKPKPRGMGPAILWFLGQGLRARLTGAWRRTPFFDAKTGAPVARPQVLTSEEHARLMAQVDAAA</sequence>
<comment type="caution">
    <text evidence="1">The sequence shown here is derived from an EMBL/GenBank/DDBJ whole genome shotgun (WGS) entry which is preliminary data.</text>
</comment>
<protein>
    <submittedName>
        <fullName evidence="1">DUF6151 family protein</fullName>
    </submittedName>
</protein>
<proteinExistence type="predicted"/>
<keyword evidence="2" id="KW-1185">Reference proteome</keyword>